<keyword evidence="2" id="KW-0547">Nucleotide-binding</keyword>
<dbReference type="EMBL" id="CAJNOI010000046">
    <property type="protein sequence ID" value="CAF0931020.1"/>
    <property type="molecule type" value="Genomic_DNA"/>
</dbReference>
<feature type="coiled-coil region" evidence="3">
    <location>
        <begin position="212"/>
        <end position="330"/>
    </location>
</feature>
<organism evidence="6 8">
    <name type="scientific">Adineta steineri</name>
    <dbReference type="NCBI Taxonomy" id="433720"/>
    <lineage>
        <taxon>Eukaryota</taxon>
        <taxon>Metazoa</taxon>
        <taxon>Spiralia</taxon>
        <taxon>Gnathifera</taxon>
        <taxon>Rotifera</taxon>
        <taxon>Eurotatoria</taxon>
        <taxon>Bdelloidea</taxon>
        <taxon>Adinetida</taxon>
        <taxon>Adinetidae</taxon>
        <taxon>Adineta</taxon>
    </lineage>
</organism>
<feature type="domain" description="AIG1-type G" evidence="5">
    <location>
        <begin position="20"/>
        <end position="132"/>
    </location>
</feature>
<evidence type="ECO:0000313" key="7">
    <source>
        <dbReference type="EMBL" id="CAF0931020.1"/>
    </source>
</evidence>
<protein>
    <recommendedName>
        <fullName evidence="5">AIG1-type G domain-containing protein</fullName>
    </recommendedName>
</protein>
<evidence type="ECO:0000313" key="6">
    <source>
        <dbReference type="EMBL" id="CAF0817478.1"/>
    </source>
</evidence>
<proteinExistence type="inferred from homology"/>
<dbReference type="AlphaFoldDB" id="A0A813U480"/>
<evidence type="ECO:0000256" key="4">
    <source>
        <dbReference type="SAM" id="MobiDB-lite"/>
    </source>
</evidence>
<dbReference type="Pfam" id="PF04548">
    <property type="entry name" value="AIG1"/>
    <property type="match status" value="1"/>
</dbReference>
<dbReference type="EMBL" id="CAJNOM010000020">
    <property type="protein sequence ID" value="CAF0817478.1"/>
    <property type="molecule type" value="Genomic_DNA"/>
</dbReference>
<dbReference type="Gene3D" id="3.40.50.300">
    <property type="entry name" value="P-loop containing nucleotide triphosphate hydrolases"/>
    <property type="match status" value="1"/>
</dbReference>
<feature type="region of interest" description="Disordered" evidence="4">
    <location>
        <begin position="338"/>
        <end position="358"/>
    </location>
</feature>
<dbReference type="Proteomes" id="UP000663877">
    <property type="component" value="Unassembled WGS sequence"/>
</dbReference>
<dbReference type="GO" id="GO:0005525">
    <property type="term" value="F:GTP binding"/>
    <property type="evidence" value="ECO:0007669"/>
    <property type="project" value="InterPro"/>
</dbReference>
<evidence type="ECO:0000313" key="8">
    <source>
        <dbReference type="Proteomes" id="UP000663832"/>
    </source>
</evidence>
<accession>A0A813U480</accession>
<evidence type="ECO:0000256" key="2">
    <source>
        <dbReference type="ARBA" id="ARBA00022741"/>
    </source>
</evidence>
<name>A0A813U480_9BILA</name>
<dbReference type="OrthoDB" id="8954335at2759"/>
<dbReference type="Proteomes" id="UP000663832">
    <property type="component" value="Unassembled WGS sequence"/>
</dbReference>
<keyword evidence="3" id="KW-0175">Coiled coil</keyword>
<keyword evidence="8" id="KW-1185">Reference proteome</keyword>
<evidence type="ECO:0000259" key="5">
    <source>
        <dbReference type="Pfam" id="PF04548"/>
    </source>
</evidence>
<evidence type="ECO:0000256" key="1">
    <source>
        <dbReference type="ARBA" id="ARBA00008535"/>
    </source>
</evidence>
<dbReference type="SUPFAM" id="SSF52540">
    <property type="entry name" value="P-loop containing nucleoside triphosphate hydrolases"/>
    <property type="match status" value="1"/>
</dbReference>
<reference evidence="6" key="1">
    <citation type="submission" date="2021-02" db="EMBL/GenBank/DDBJ databases">
        <authorList>
            <person name="Nowell W R."/>
        </authorList>
    </citation>
    <scope>NUCLEOTIDE SEQUENCE</scope>
</reference>
<comment type="similarity">
    <text evidence="1">Belongs to the TRAFAC class TrmE-Era-EngA-EngB-Septin-like GTPase superfamily. AIG1/Toc34/Toc159-like paraseptin GTPase family. IAN subfamily.</text>
</comment>
<dbReference type="InterPro" id="IPR006703">
    <property type="entry name" value="G_AIG1"/>
</dbReference>
<feature type="compositionally biased region" description="Basic residues" evidence="4">
    <location>
        <begin position="349"/>
        <end position="358"/>
    </location>
</feature>
<comment type="caution">
    <text evidence="6">The sequence shown here is derived from an EMBL/GenBank/DDBJ whole genome shotgun (WGS) entry which is preliminary data.</text>
</comment>
<sequence>MDHGKITDKNDMVTIEQCGLIILGNSGVGKSFLANVFVGREAFAHKFSSSSVTRATEFEEIELGDLPFTVFNIPGLIEAEQERIDLNKREIDKAFSLRPNSIVMFVFGHQGGRICEEDVVAFNAINAAYRFQPESLVLVVNGLPKRRPSNYEGSTLVLLQNLLQGTSVNNNNVCFLDLINVNDLNERQHLKEKLLQVFVECMPSEHHKEQEIETLVDQLKQGTQRIKELQAQIEAEQDKYKKEIEEGQRVFNQTMTNHQTEIESLQRSIQKQDQLYAEQQCRYQEENKRYQLELQDLRRKAEEAQRYYEKLRQEQEIKQEQLRAAEAARQHAHAMYQALLAQAAPSPPARRKKKHWWK</sequence>
<dbReference type="InterPro" id="IPR027417">
    <property type="entry name" value="P-loop_NTPase"/>
</dbReference>
<evidence type="ECO:0000256" key="3">
    <source>
        <dbReference type="SAM" id="Coils"/>
    </source>
</evidence>
<gene>
    <name evidence="7" type="ORF">BJG266_LOCUS12090</name>
    <name evidence="6" type="ORF">QVE165_LOCUS5073</name>
</gene>